<keyword evidence="7" id="KW-0539">Nucleus</keyword>
<evidence type="ECO:0000313" key="11">
    <source>
        <dbReference type="EMBL" id="AIC32298.1"/>
    </source>
</evidence>
<feature type="domain" description="Myb-like" evidence="9">
    <location>
        <begin position="11"/>
        <end position="64"/>
    </location>
</feature>
<dbReference type="Pfam" id="PF00249">
    <property type="entry name" value="Myb_DNA-binding"/>
    <property type="match status" value="2"/>
</dbReference>
<dbReference type="PANTHER" id="PTHR47999:SF24">
    <property type="entry name" value="TRANSCRIPTION FACTOR MYB90"/>
    <property type="match status" value="1"/>
</dbReference>
<feature type="domain" description="HTH myb-type" evidence="10">
    <location>
        <begin position="14"/>
        <end position="64"/>
    </location>
</feature>
<accession>A0A060IJW3</accession>
<dbReference type="PANTHER" id="PTHR47999">
    <property type="entry name" value="TRANSCRIPTION FACTOR MYB8-RELATED-RELATED"/>
    <property type="match status" value="1"/>
</dbReference>
<keyword evidence="4" id="KW-0238">DNA-binding</keyword>
<feature type="region of interest" description="Disordered" evidence="8">
    <location>
        <begin position="118"/>
        <end position="138"/>
    </location>
</feature>
<evidence type="ECO:0000256" key="1">
    <source>
        <dbReference type="ARBA" id="ARBA00004123"/>
    </source>
</evidence>
<evidence type="ECO:0000256" key="7">
    <source>
        <dbReference type="ARBA" id="ARBA00023242"/>
    </source>
</evidence>
<evidence type="ECO:0000256" key="4">
    <source>
        <dbReference type="ARBA" id="ARBA00023125"/>
    </source>
</evidence>
<dbReference type="GO" id="GO:0003677">
    <property type="term" value="F:DNA binding"/>
    <property type="evidence" value="ECO:0007669"/>
    <property type="project" value="UniProtKB-KW"/>
</dbReference>
<keyword evidence="3" id="KW-0805">Transcription regulation</keyword>
<dbReference type="CDD" id="cd00167">
    <property type="entry name" value="SANT"/>
    <property type="match status" value="2"/>
</dbReference>
<evidence type="ECO:0000256" key="6">
    <source>
        <dbReference type="ARBA" id="ARBA00023163"/>
    </source>
</evidence>
<feature type="region of interest" description="Disordered" evidence="8">
    <location>
        <begin position="265"/>
        <end position="286"/>
    </location>
</feature>
<evidence type="ECO:0000259" key="10">
    <source>
        <dbReference type="PROSITE" id="PS51294"/>
    </source>
</evidence>
<comment type="subcellular location">
    <subcellularLocation>
        <location evidence="1">Nucleus</location>
    </subcellularLocation>
</comment>
<evidence type="ECO:0000256" key="5">
    <source>
        <dbReference type="ARBA" id="ARBA00023159"/>
    </source>
</evidence>
<dbReference type="FunFam" id="1.10.10.60:FF:000218">
    <property type="entry name" value="Myb transcription factor"/>
    <property type="match status" value="1"/>
</dbReference>
<dbReference type="InterPro" id="IPR009057">
    <property type="entry name" value="Homeodomain-like_sf"/>
</dbReference>
<dbReference type="EMBL" id="KJ595585">
    <property type="protein sequence ID" value="AIC32298.1"/>
    <property type="molecule type" value="Genomic_DNA"/>
</dbReference>
<keyword evidence="5" id="KW-0010">Activator</keyword>
<evidence type="ECO:0000256" key="8">
    <source>
        <dbReference type="SAM" id="MobiDB-lite"/>
    </source>
</evidence>
<keyword evidence="6" id="KW-0804">Transcription</keyword>
<evidence type="ECO:0000256" key="3">
    <source>
        <dbReference type="ARBA" id="ARBA00023015"/>
    </source>
</evidence>
<evidence type="ECO:0000259" key="9">
    <source>
        <dbReference type="PROSITE" id="PS50090"/>
    </source>
</evidence>
<evidence type="ECO:0000256" key="2">
    <source>
        <dbReference type="ARBA" id="ARBA00022737"/>
    </source>
</evidence>
<protein>
    <submittedName>
        <fullName evidence="11">Anthocyanin-activating R2R3 MYB transcription factor</fullName>
    </submittedName>
</protein>
<dbReference type="InterPro" id="IPR017930">
    <property type="entry name" value="Myb_dom"/>
</dbReference>
<proteinExistence type="predicted"/>
<dbReference type="PROSITE" id="PS51294">
    <property type="entry name" value="HTH_MYB"/>
    <property type="match status" value="2"/>
</dbReference>
<dbReference type="InterPro" id="IPR015495">
    <property type="entry name" value="Myb_TF_plants"/>
</dbReference>
<gene>
    <name evidence="11" type="primary">PELAN-L2</name>
</gene>
<reference evidence="11" key="1">
    <citation type="journal article" date="2014" name="New Phytol.">
        <title>Transcriptional control of floral anthocyanin pigmentation in monkeyflowers (Mimulus).</title>
        <authorList>
            <person name="Yuan Y.W."/>
            <person name="Sagawa J.M."/>
            <person name="Frost L."/>
            <person name="Vela J.P."/>
            <person name="Bradshaw H.D.Jr."/>
        </authorList>
    </citation>
    <scope>NUCLEOTIDE SEQUENCE</scope>
</reference>
<organism evidence="11">
    <name type="scientific">Erythranthe lewisii</name>
    <name type="common">Purple monkey flower</name>
    <name type="synonym">Mimulus lewisii</name>
    <dbReference type="NCBI Taxonomy" id="69919"/>
    <lineage>
        <taxon>Eukaryota</taxon>
        <taxon>Viridiplantae</taxon>
        <taxon>Streptophyta</taxon>
        <taxon>Embryophyta</taxon>
        <taxon>Tracheophyta</taxon>
        <taxon>Spermatophyta</taxon>
        <taxon>Magnoliopsida</taxon>
        <taxon>eudicotyledons</taxon>
        <taxon>Gunneridae</taxon>
        <taxon>Pentapetalae</taxon>
        <taxon>asterids</taxon>
        <taxon>lamiids</taxon>
        <taxon>Lamiales</taxon>
        <taxon>Phrymaceae</taxon>
        <taxon>Erythranthe</taxon>
    </lineage>
</organism>
<dbReference type="Gene3D" id="1.10.10.60">
    <property type="entry name" value="Homeodomain-like"/>
    <property type="match status" value="2"/>
</dbReference>
<dbReference type="GO" id="GO:0080090">
    <property type="term" value="P:regulation of primary metabolic process"/>
    <property type="evidence" value="ECO:0007669"/>
    <property type="project" value="UniProtKB-ARBA"/>
</dbReference>
<feature type="domain" description="Myb-like" evidence="9">
    <location>
        <begin position="65"/>
        <end position="115"/>
    </location>
</feature>
<dbReference type="AlphaFoldDB" id="A0A060IJW3"/>
<dbReference type="SUPFAM" id="SSF46689">
    <property type="entry name" value="Homeodomain-like"/>
    <property type="match status" value="1"/>
</dbReference>
<reference evidence="11" key="2">
    <citation type="submission" date="2014-03" db="EMBL/GenBank/DDBJ databases">
        <authorList>
            <person name="Yuan Y.-W."/>
            <person name="Sagawa J.M."/>
            <person name="Frost L."/>
            <person name="Vela J.P."/>
            <person name="Bradshaw H.D.Jr."/>
        </authorList>
    </citation>
    <scope>NUCLEOTIDE SEQUENCE</scope>
</reference>
<name>A0A060IJW3_ERYLE</name>
<keyword evidence="2" id="KW-0677">Repeat</keyword>
<sequence length="286" mass="32541">MERKNDQVVVVVGVRKGAWTKAEDNLLRKCIENYGEGRKWHLVPLRAGLNRCRKSCRLRWLNYLSPSVKRGIFNDDEVDLIVRLHKLLGNRWSLIAGRVPGRTGNDIKNFWKTHFDKKKPPSAAAAAAGESSKKTTESTTNIIIVKPTPRTLSRLFQQVPSAGCQNVENYPKKNNPSDHSPIMLLEGPINDHLTIKRDENNNSDLMKNKEPLIILPSHEEEEEDDDEKIDECIRWWQNLLELTENGQGNSSLLFSDNPIITEPTLLPGLMRPDHGNNFTNDHDGLE</sequence>
<dbReference type="GO" id="GO:0005634">
    <property type="term" value="C:nucleus"/>
    <property type="evidence" value="ECO:0007669"/>
    <property type="project" value="UniProtKB-SubCell"/>
</dbReference>
<dbReference type="SMART" id="SM00717">
    <property type="entry name" value="SANT"/>
    <property type="match status" value="2"/>
</dbReference>
<dbReference type="PROSITE" id="PS50090">
    <property type="entry name" value="MYB_LIKE"/>
    <property type="match status" value="2"/>
</dbReference>
<feature type="domain" description="HTH myb-type" evidence="10">
    <location>
        <begin position="65"/>
        <end position="119"/>
    </location>
</feature>
<dbReference type="InterPro" id="IPR001005">
    <property type="entry name" value="SANT/Myb"/>
</dbReference>